<evidence type="ECO:0000313" key="2">
    <source>
        <dbReference type="Proteomes" id="UP000094043"/>
    </source>
</evidence>
<organism evidence="1 2">
    <name type="scientific">Cryptococcus depauperatus CBS 7841</name>
    <dbReference type="NCBI Taxonomy" id="1295531"/>
    <lineage>
        <taxon>Eukaryota</taxon>
        <taxon>Fungi</taxon>
        <taxon>Dikarya</taxon>
        <taxon>Basidiomycota</taxon>
        <taxon>Agaricomycotina</taxon>
        <taxon>Tremellomycetes</taxon>
        <taxon>Tremellales</taxon>
        <taxon>Cryptococcaceae</taxon>
        <taxon>Cryptococcus</taxon>
    </lineage>
</organism>
<reference evidence="1" key="1">
    <citation type="submission" date="2016-06" db="EMBL/GenBank/DDBJ databases">
        <authorList>
            <person name="Cuomo C."/>
            <person name="Litvintseva A."/>
            <person name="Heitman J."/>
            <person name="Chen Y."/>
            <person name="Sun S."/>
            <person name="Springer D."/>
            <person name="Dromer F."/>
            <person name="Young S."/>
            <person name="Zeng Q."/>
            <person name="Chapman S."/>
            <person name="Gujja S."/>
            <person name="Saif S."/>
            <person name="Birren B."/>
        </authorList>
    </citation>
    <scope>NUCLEOTIDE SEQUENCE</scope>
    <source>
        <strain evidence="1">CBS 7841</strain>
    </source>
</reference>
<dbReference type="KEGG" id="cdep:91087862"/>
<proteinExistence type="predicted"/>
<dbReference type="InterPro" id="IPR015943">
    <property type="entry name" value="WD40/YVTN_repeat-like_dom_sf"/>
</dbReference>
<reference evidence="1" key="2">
    <citation type="journal article" date="2022" name="Elife">
        <title>Obligate sexual reproduction of a homothallic fungus closely related to the Cryptococcus pathogenic species complex.</title>
        <authorList>
            <person name="Passer A.R."/>
            <person name="Clancey S.A."/>
            <person name="Shea T."/>
            <person name="David-Palma M."/>
            <person name="Averette A.F."/>
            <person name="Boekhout T."/>
            <person name="Porcel B.M."/>
            <person name="Nowrousian M."/>
            <person name="Cuomo C.A."/>
            <person name="Sun S."/>
            <person name="Heitman J."/>
            <person name="Coelho M.A."/>
        </authorList>
    </citation>
    <scope>NUCLEOTIDE SEQUENCE</scope>
    <source>
        <strain evidence="1">CBS 7841</strain>
    </source>
</reference>
<keyword evidence="2" id="KW-1185">Reference proteome</keyword>
<evidence type="ECO:0000313" key="1">
    <source>
        <dbReference type="EMBL" id="WVN88442.1"/>
    </source>
</evidence>
<dbReference type="GeneID" id="91087862"/>
<dbReference type="Proteomes" id="UP000094043">
    <property type="component" value="Chromosome 4"/>
</dbReference>
<reference evidence="1" key="3">
    <citation type="submission" date="2024-01" db="EMBL/GenBank/DDBJ databases">
        <authorList>
            <person name="Coelho M.A."/>
            <person name="David-Palma M."/>
            <person name="Shea T."/>
            <person name="Sun S."/>
            <person name="Cuomo C.A."/>
            <person name="Heitman J."/>
        </authorList>
    </citation>
    <scope>NUCLEOTIDE SEQUENCE</scope>
    <source>
        <strain evidence="1">CBS 7841</strain>
    </source>
</reference>
<dbReference type="RefSeq" id="XP_066069142.1">
    <property type="nucleotide sequence ID" value="XM_066213045.1"/>
</dbReference>
<dbReference type="AlphaFoldDB" id="A0AAJ8M295"/>
<accession>A0AAJ8M295</accession>
<dbReference type="EMBL" id="CP143787">
    <property type="protein sequence ID" value="WVN88442.1"/>
    <property type="molecule type" value="Genomic_DNA"/>
</dbReference>
<name>A0AAJ8M295_9TREE</name>
<gene>
    <name evidence="1" type="ORF">L203_103652</name>
</gene>
<dbReference type="SUPFAM" id="SSF101908">
    <property type="entry name" value="Putative isomerase YbhE"/>
    <property type="match status" value="1"/>
</dbReference>
<sequence length="98" mass="10829">MPDIKLKNQPFDLDFHPKEPVVFSSLLTGQVCAWRYDDATGEITSEWSARPSKRTARALSVEQDGDYVWVGGKSGNIFQLSSADGLVAREIAGAHEYV</sequence>
<dbReference type="Gene3D" id="2.130.10.10">
    <property type="entry name" value="YVTN repeat-like/Quinoprotein amine dehydrogenase"/>
    <property type="match status" value="1"/>
</dbReference>
<protein>
    <submittedName>
        <fullName evidence="1">Uncharacterized protein</fullName>
    </submittedName>
</protein>